<dbReference type="Pfam" id="PF02770">
    <property type="entry name" value="Acyl-CoA_dh_M"/>
    <property type="match status" value="1"/>
</dbReference>
<dbReference type="EMBL" id="CP059491">
    <property type="protein sequence ID" value="QMT03760.1"/>
    <property type="molecule type" value="Genomic_DNA"/>
</dbReference>
<reference evidence="11" key="1">
    <citation type="submission" date="2020-07" db="EMBL/GenBank/DDBJ databases">
        <title>novel species isolated from the respiratory tract of Marmot.</title>
        <authorList>
            <person name="Zhang G."/>
        </authorList>
    </citation>
    <scope>NUCLEOTIDE SEQUENCE [LARGE SCALE GENOMIC DNA]</scope>
    <source>
        <strain evidence="11">686</strain>
    </source>
</reference>
<keyword evidence="4 6" id="KW-0274">FAD</keyword>
<dbReference type="InterPro" id="IPR046373">
    <property type="entry name" value="Acyl-CoA_Oxase/DH_mid-dom_sf"/>
</dbReference>
<dbReference type="AlphaFoldDB" id="A0A7D7LV29"/>
<dbReference type="KEGG" id="gji:H1R19_06280"/>
<keyword evidence="11" id="KW-1185">Reference proteome</keyword>
<feature type="domain" description="Acyl-CoA dehydrogenase/oxidase C-terminal" evidence="7">
    <location>
        <begin position="247"/>
        <end position="397"/>
    </location>
</feature>
<evidence type="ECO:0000256" key="4">
    <source>
        <dbReference type="ARBA" id="ARBA00022827"/>
    </source>
</evidence>
<dbReference type="Gene3D" id="2.40.110.10">
    <property type="entry name" value="Butyryl-CoA Dehydrogenase, subunit A, domain 2"/>
    <property type="match status" value="1"/>
</dbReference>
<evidence type="ECO:0000256" key="5">
    <source>
        <dbReference type="ARBA" id="ARBA00023002"/>
    </source>
</evidence>
<proteinExistence type="inferred from homology"/>
<dbReference type="InterPro" id="IPR037069">
    <property type="entry name" value="AcylCoA_DH/ox_N_sf"/>
</dbReference>
<dbReference type="Pfam" id="PF02771">
    <property type="entry name" value="Acyl-CoA_dh_N"/>
    <property type="match status" value="1"/>
</dbReference>
<organism evidence="10 11">
    <name type="scientific">Gordonia jinghuaiqii</name>
    <dbReference type="NCBI Taxonomy" id="2758710"/>
    <lineage>
        <taxon>Bacteria</taxon>
        <taxon>Bacillati</taxon>
        <taxon>Actinomycetota</taxon>
        <taxon>Actinomycetes</taxon>
        <taxon>Mycobacteriales</taxon>
        <taxon>Gordoniaceae</taxon>
        <taxon>Gordonia</taxon>
    </lineage>
</organism>
<dbReference type="InterPro" id="IPR052161">
    <property type="entry name" value="Mycobact_Acyl-CoA_DH"/>
</dbReference>
<dbReference type="Gene3D" id="1.10.540.10">
    <property type="entry name" value="Acyl-CoA dehydrogenase/oxidase, N-terminal domain"/>
    <property type="match status" value="1"/>
</dbReference>
<gene>
    <name evidence="10" type="ORF">H1R19_06280</name>
</gene>
<protein>
    <submittedName>
        <fullName evidence="10">Acyl-CoA dehydrogenase family protein</fullName>
    </submittedName>
</protein>
<dbReference type="PANTHER" id="PTHR43292">
    <property type="entry name" value="ACYL-COA DEHYDROGENASE"/>
    <property type="match status" value="1"/>
</dbReference>
<feature type="domain" description="Acyl-CoA oxidase/dehydrogenase middle" evidence="8">
    <location>
        <begin position="141"/>
        <end position="235"/>
    </location>
</feature>
<evidence type="ECO:0000259" key="8">
    <source>
        <dbReference type="Pfam" id="PF02770"/>
    </source>
</evidence>
<keyword evidence="5 6" id="KW-0560">Oxidoreductase</keyword>
<evidence type="ECO:0000313" key="11">
    <source>
        <dbReference type="Proteomes" id="UP000515663"/>
    </source>
</evidence>
<dbReference type="InterPro" id="IPR013786">
    <property type="entry name" value="AcylCoA_DH/ox_N"/>
</dbReference>
<evidence type="ECO:0000313" key="10">
    <source>
        <dbReference type="EMBL" id="QMT03760.1"/>
    </source>
</evidence>
<keyword evidence="3 6" id="KW-0285">Flavoprotein</keyword>
<dbReference type="InterPro" id="IPR009100">
    <property type="entry name" value="AcylCoA_DH/oxidase_NM_dom_sf"/>
</dbReference>
<comment type="similarity">
    <text evidence="2 6">Belongs to the acyl-CoA dehydrogenase family.</text>
</comment>
<evidence type="ECO:0000256" key="6">
    <source>
        <dbReference type="RuleBase" id="RU362125"/>
    </source>
</evidence>
<accession>A0A7D7LV29</accession>
<dbReference type="Gene3D" id="1.20.140.10">
    <property type="entry name" value="Butyryl-CoA Dehydrogenase, subunit A, domain 3"/>
    <property type="match status" value="1"/>
</dbReference>
<name>A0A7D7LV29_9ACTN</name>
<dbReference type="Proteomes" id="UP000515663">
    <property type="component" value="Chromosome"/>
</dbReference>
<dbReference type="Pfam" id="PF00441">
    <property type="entry name" value="Acyl-CoA_dh_1"/>
    <property type="match status" value="1"/>
</dbReference>
<dbReference type="SUPFAM" id="SSF56645">
    <property type="entry name" value="Acyl-CoA dehydrogenase NM domain-like"/>
    <property type="match status" value="1"/>
</dbReference>
<evidence type="ECO:0000256" key="1">
    <source>
        <dbReference type="ARBA" id="ARBA00001974"/>
    </source>
</evidence>
<evidence type="ECO:0000259" key="9">
    <source>
        <dbReference type="Pfam" id="PF02771"/>
    </source>
</evidence>
<dbReference type="SUPFAM" id="SSF47203">
    <property type="entry name" value="Acyl-CoA dehydrogenase C-terminal domain-like"/>
    <property type="match status" value="1"/>
</dbReference>
<dbReference type="PANTHER" id="PTHR43292:SF4">
    <property type="entry name" value="ACYL-COA DEHYDROGENASE FADE34"/>
    <property type="match status" value="1"/>
</dbReference>
<dbReference type="GO" id="GO:0005886">
    <property type="term" value="C:plasma membrane"/>
    <property type="evidence" value="ECO:0007669"/>
    <property type="project" value="TreeGrafter"/>
</dbReference>
<feature type="domain" description="Acyl-CoA dehydrogenase/oxidase N-terminal" evidence="9">
    <location>
        <begin position="53"/>
        <end position="137"/>
    </location>
</feature>
<dbReference type="GO" id="GO:0050660">
    <property type="term" value="F:flavin adenine dinucleotide binding"/>
    <property type="evidence" value="ECO:0007669"/>
    <property type="project" value="InterPro"/>
</dbReference>
<evidence type="ECO:0000256" key="2">
    <source>
        <dbReference type="ARBA" id="ARBA00009347"/>
    </source>
</evidence>
<dbReference type="InterPro" id="IPR036250">
    <property type="entry name" value="AcylCo_DH-like_C"/>
</dbReference>
<dbReference type="InterPro" id="IPR009075">
    <property type="entry name" value="AcylCo_DH/oxidase_C"/>
</dbReference>
<dbReference type="InterPro" id="IPR006091">
    <property type="entry name" value="Acyl-CoA_Oxase/DH_mid-dom"/>
</dbReference>
<evidence type="ECO:0000259" key="7">
    <source>
        <dbReference type="Pfam" id="PF00441"/>
    </source>
</evidence>
<evidence type="ECO:0000256" key="3">
    <source>
        <dbReference type="ARBA" id="ARBA00022630"/>
    </source>
</evidence>
<comment type="cofactor">
    <cofactor evidence="1 6">
        <name>FAD</name>
        <dbReference type="ChEBI" id="CHEBI:57692"/>
    </cofactor>
</comment>
<dbReference type="GO" id="GO:0016627">
    <property type="term" value="F:oxidoreductase activity, acting on the CH-CH group of donors"/>
    <property type="evidence" value="ECO:0007669"/>
    <property type="project" value="InterPro"/>
</dbReference>
<sequence>MERGIRVTKSVDISDLAGFRAKAAQWLAETAPEHGWLKTPDGSRRRVGAGDHEAVERNRECQRLLFEAGFAGISWPTEYGGQGLSLREQIVFNEEAGAYDLPLVVYIIGLGMCGPTILAAGTEEQKRRYIEPMLRGDEVWCQLFSEPGAGSDVAGLSSKAVLDGDEWVLNGQKVWTSGAHHCEFGIVLARTDVNVPKHKGLTMFILDLRSAGVTVRPIRQIDGGEHFNEVFFDDVRIPAENVLGGVGRGWQTATTTLMNERVSLGAVRPMDDVHSAQALIDLAAEQGLSADESIRARLADLWMRESVVGLLGKRITATILSGRQPGPEGSVAKLVRTDYSNRAAEFGFALAGAAGAAWREGAPQGDSFVNTLLFVPTLSVAGGTDEVLKNIIGERVLGLPKEPQVDRDVPFSELKDR</sequence>
<dbReference type="FunFam" id="2.40.110.10:FF:000011">
    <property type="entry name" value="Acyl-CoA dehydrogenase FadE34"/>
    <property type="match status" value="1"/>
</dbReference>